<name>A0A0B2ADM3_9MICO</name>
<evidence type="ECO:0000313" key="3">
    <source>
        <dbReference type="Proteomes" id="UP000031030"/>
    </source>
</evidence>
<dbReference type="InterPro" id="IPR009937">
    <property type="entry name" value="Phage_holin_3_6"/>
</dbReference>
<organism evidence="2 3">
    <name type="scientific">Microbacterium mangrovi</name>
    <dbReference type="NCBI Taxonomy" id="1348253"/>
    <lineage>
        <taxon>Bacteria</taxon>
        <taxon>Bacillati</taxon>
        <taxon>Actinomycetota</taxon>
        <taxon>Actinomycetes</taxon>
        <taxon>Micrococcales</taxon>
        <taxon>Microbacteriaceae</taxon>
        <taxon>Microbacterium</taxon>
    </lineage>
</organism>
<reference evidence="2 3" key="1">
    <citation type="submission" date="2014-11" db="EMBL/GenBank/DDBJ databases">
        <title>Genome sequence of Microbacterium mangrovi MUSC 115(T).</title>
        <authorList>
            <person name="Lee L.-H."/>
        </authorList>
    </citation>
    <scope>NUCLEOTIDE SEQUENCE [LARGE SCALE GENOMIC DNA]</scope>
    <source>
        <strain evidence="2 3">MUSC 115</strain>
    </source>
</reference>
<gene>
    <name evidence="2" type="ORF">LK09_00120</name>
</gene>
<comment type="caution">
    <text evidence="2">The sequence shown here is derived from an EMBL/GenBank/DDBJ whole genome shotgun (WGS) entry which is preliminary data.</text>
</comment>
<dbReference type="Proteomes" id="UP000031030">
    <property type="component" value="Unassembled WGS sequence"/>
</dbReference>
<dbReference type="RefSeq" id="WP_039394018.1">
    <property type="nucleotide sequence ID" value="NZ_JTDK01000001.1"/>
</dbReference>
<proteinExistence type="predicted"/>
<dbReference type="Pfam" id="PF07332">
    <property type="entry name" value="Phage_holin_3_6"/>
    <property type="match status" value="1"/>
</dbReference>
<dbReference type="EMBL" id="JTDK01000001">
    <property type="protein sequence ID" value="KHK99800.1"/>
    <property type="molecule type" value="Genomic_DNA"/>
</dbReference>
<keyword evidence="3" id="KW-1185">Reference proteome</keyword>
<keyword evidence="1" id="KW-0472">Membrane</keyword>
<dbReference type="OrthoDB" id="5082180at2"/>
<evidence type="ECO:0000256" key="1">
    <source>
        <dbReference type="SAM" id="Phobius"/>
    </source>
</evidence>
<dbReference type="STRING" id="1348253.LK09_00120"/>
<dbReference type="AlphaFoldDB" id="A0A0B2ADM3"/>
<evidence type="ECO:0008006" key="4">
    <source>
        <dbReference type="Google" id="ProtNLM"/>
    </source>
</evidence>
<evidence type="ECO:0000313" key="2">
    <source>
        <dbReference type="EMBL" id="KHK99800.1"/>
    </source>
</evidence>
<keyword evidence="1" id="KW-0812">Transmembrane</keyword>
<feature type="transmembrane region" description="Helical" evidence="1">
    <location>
        <begin position="82"/>
        <end position="106"/>
    </location>
</feature>
<keyword evidence="1" id="KW-1133">Transmembrane helix</keyword>
<accession>A0A0B2ADM3</accession>
<feature type="transmembrane region" description="Helical" evidence="1">
    <location>
        <begin position="51"/>
        <end position="76"/>
    </location>
</feature>
<sequence>MTPRGYRDRADDSLFTLIGEVPELVKALVMAEIDQAKLWLKRTAKDGGIGAAWTMGALFVLFWSIPAFGAFCIIGLSSWWPAWLASLVVFVVMLLVVGVLALLGVLRFRRLAKRENPAQSVAKDAAIIQDVKDTADDF</sequence>
<protein>
    <recommendedName>
        <fullName evidence="4">Phage holin family protein</fullName>
    </recommendedName>
</protein>